<accession>A0A512NR23</accession>
<keyword evidence="2" id="KW-1185">Reference proteome</keyword>
<dbReference type="EMBL" id="BKAJ01000220">
    <property type="protein sequence ID" value="GEP61395.1"/>
    <property type="molecule type" value="Genomic_DNA"/>
</dbReference>
<evidence type="ECO:0000313" key="1">
    <source>
        <dbReference type="EMBL" id="GEP61395.1"/>
    </source>
</evidence>
<evidence type="ECO:0000313" key="2">
    <source>
        <dbReference type="Proteomes" id="UP000321058"/>
    </source>
</evidence>
<reference evidence="1 2" key="1">
    <citation type="submission" date="2019-07" db="EMBL/GenBank/DDBJ databases">
        <title>Whole genome shotgun sequence of Reyranella soli NBRC 108950.</title>
        <authorList>
            <person name="Hosoyama A."/>
            <person name="Uohara A."/>
            <person name="Ohji S."/>
            <person name="Ichikawa N."/>
        </authorList>
    </citation>
    <scope>NUCLEOTIDE SEQUENCE [LARGE SCALE GENOMIC DNA]</scope>
    <source>
        <strain evidence="1 2">NBRC 108950</strain>
    </source>
</reference>
<protein>
    <submittedName>
        <fullName evidence="1">Uncharacterized protein</fullName>
    </submittedName>
</protein>
<organism evidence="1 2">
    <name type="scientific">Reyranella soli</name>
    <dbReference type="NCBI Taxonomy" id="1230389"/>
    <lineage>
        <taxon>Bacteria</taxon>
        <taxon>Pseudomonadati</taxon>
        <taxon>Pseudomonadota</taxon>
        <taxon>Alphaproteobacteria</taxon>
        <taxon>Hyphomicrobiales</taxon>
        <taxon>Reyranellaceae</taxon>
        <taxon>Reyranella</taxon>
    </lineage>
</organism>
<proteinExistence type="predicted"/>
<gene>
    <name evidence="1" type="ORF">RSO01_85610</name>
</gene>
<dbReference type="AlphaFoldDB" id="A0A512NR23"/>
<dbReference type="Proteomes" id="UP000321058">
    <property type="component" value="Unassembled WGS sequence"/>
</dbReference>
<comment type="caution">
    <text evidence="1">The sequence shown here is derived from an EMBL/GenBank/DDBJ whole genome shotgun (WGS) entry which is preliminary data.</text>
</comment>
<sequence length="56" mass="6384">MQGAIEQVEEMRFAEGERTMSEAERPDLYEPVGYATKELIERQRLVDQLKTVVAAA</sequence>
<name>A0A512NR23_9HYPH</name>